<keyword evidence="1" id="KW-1133">Transmembrane helix</keyword>
<feature type="non-terminal residue" evidence="2">
    <location>
        <position position="27"/>
    </location>
</feature>
<organism evidence="2">
    <name type="scientific">Lacticaseibacillus rhamnosus HN001</name>
    <dbReference type="NCBI Taxonomy" id="486408"/>
    <lineage>
        <taxon>Bacteria</taxon>
        <taxon>Bacillati</taxon>
        <taxon>Bacillota</taxon>
        <taxon>Bacilli</taxon>
        <taxon>Lactobacillales</taxon>
        <taxon>Lactobacillaceae</taxon>
        <taxon>Lacticaseibacillus</taxon>
    </lineage>
</organism>
<name>B2KU56_LACRH</name>
<reference evidence="2" key="1">
    <citation type="journal article" date="2007" name="Genome Biol.">
        <title>Direct selection and phage display of a Gram-positive secretome.</title>
        <authorList>
            <person name="Jankovic D."/>
            <person name="Collett M.A."/>
            <person name="Lubbers M.W."/>
            <person name="Rakonjac J."/>
        </authorList>
    </citation>
    <scope>NUCLEOTIDE SEQUENCE</scope>
    <source>
        <strain evidence="2">HN001</strain>
    </source>
</reference>
<proteinExistence type="predicted"/>
<accession>B2KU56</accession>
<evidence type="ECO:0000313" key="2">
    <source>
        <dbReference type="EMBL" id="ACC61719.1"/>
    </source>
</evidence>
<keyword evidence="1" id="KW-0812">Transmembrane</keyword>
<feature type="transmembrane region" description="Helical" evidence="1">
    <location>
        <begin position="9"/>
        <end position="26"/>
    </location>
</feature>
<sequence length="27" mass="2900">MKKVLNKQSIGFLIGIAVGLIVYLAPL</sequence>
<evidence type="ECO:0000256" key="1">
    <source>
        <dbReference type="SAM" id="Phobius"/>
    </source>
</evidence>
<keyword evidence="1" id="KW-0472">Membrane</keyword>
<dbReference type="EMBL" id="EU232052">
    <property type="protein sequence ID" value="ACC61719.1"/>
    <property type="molecule type" value="Genomic_DNA"/>
</dbReference>
<protein>
    <submittedName>
        <fullName evidence="2">Transport protein</fullName>
    </submittedName>
</protein>
<dbReference type="AlphaFoldDB" id="B2KU56"/>